<feature type="chain" id="PRO_5045032670" description="Lipoprotein" evidence="1">
    <location>
        <begin position="29"/>
        <end position="133"/>
    </location>
</feature>
<dbReference type="InterPro" id="IPR058243">
    <property type="entry name" value="Phage_VG64"/>
</dbReference>
<dbReference type="EMBL" id="WBMO01000005">
    <property type="protein sequence ID" value="MDV2477456.1"/>
    <property type="molecule type" value="Genomic_DNA"/>
</dbReference>
<evidence type="ECO:0008006" key="5">
    <source>
        <dbReference type="Google" id="ProtNLM"/>
    </source>
</evidence>
<evidence type="ECO:0000256" key="1">
    <source>
        <dbReference type="SAM" id="SignalP"/>
    </source>
</evidence>
<dbReference type="Pfam" id="PF25682">
    <property type="entry name" value="Phage_VG64"/>
    <property type="match status" value="1"/>
</dbReference>
<evidence type="ECO:0000313" key="3">
    <source>
        <dbReference type="EMBL" id="MDV2477456.1"/>
    </source>
</evidence>
<feature type="signal peptide" evidence="1">
    <location>
        <begin position="1"/>
        <end position="28"/>
    </location>
</feature>
<protein>
    <recommendedName>
        <fullName evidence="5">Lipoprotein</fullName>
    </recommendedName>
</protein>
<comment type="caution">
    <text evidence="3">The sequence shown here is derived from an EMBL/GenBank/DDBJ whole genome shotgun (WGS) entry which is preliminary data.</text>
</comment>
<gene>
    <name evidence="2" type="ORF">F8M49_22145</name>
    <name evidence="3" type="ORF">F8M49_22410</name>
</gene>
<dbReference type="EMBL" id="WBMO01000004">
    <property type="protein sequence ID" value="MDV2477406.1"/>
    <property type="molecule type" value="Genomic_DNA"/>
</dbReference>
<proteinExistence type="predicted"/>
<reference evidence="3 4" key="1">
    <citation type="submission" date="2019-10" db="EMBL/GenBank/DDBJ databases">
        <title>Draft Genome Assembly of Rhodococcus zopfii DSM44189.</title>
        <authorList>
            <person name="Sutton J.M."/>
            <person name="Akob D.M."/>
            <person name="Bushman T.J."/>
        </authorList>
    </citation>
    <scope>NUCLEOTIDE SEQUENCE [LARGE SCALE GENOMIC DNA]</scope>
    <source>
        <strain evidence="3 4">DSM 44189</strain>
    </source>
</reference>
<keyword evidence="1" id="KW-0732">Signal</keyword>
<sequence>MRNISRTIKQAATALAAFALVGTVSGCAADADVVSQNLSKAADQFEIERRIVFFNGITDTYLLTIEGRCSIKDENRQLEVTCKTAGNEYKKHFLGLSDNVSYVAEQIESANVSADHYRVIFKPEVVIPDVDRP</sequence>
<dbReference type="Proteomes" id="UP001275440">
    <property type="component" value="Unassembled WGS sequence"/>
</dbReference>
<evidence type="ECO:0000313" key="2">
    <source>
        <dbReference type="EMBL" id="MDV2477406.1"/>
    </source>
</evidence>
<dbReference type="PROSITE" id="PS51257">
    <property type="entry name" value="PROKAR_LIPOPROTEIN"/>
    <property type="match status" value="1"/>
</dbReference>
<name>A0ABU3WTY0_9NOCA</name>
<keyword evidence="4" id="KW-1185">Reference proteome</keyword>
<accession>A0ABU3WTY0</accession>
<evidence type="ECO:0000313" key="4">
    <source>
        <dbReference type="Proteomes" id="UP001275440"/>
    </source>
</evidence>
<organism evidence="3 4">
    <name type="scientific">Rhodococcus zopfii</name>
    <dbReference type="NCBI Taxonomy" id="43772"/>
    <lineage>
        <taxon>Bacteria</taxon>
        <taxon>Bacillati</taxon>
        <taxon>Actinomycetota</taxon>
        <taxon>Actinomycetes</taxon>
        <taxon>Mycobacteriales</taxon>
        <taxon>Nocardiaceae</taxon>
        <taxon>Rhodococcus</taxon>
    </lineage>
</organism>